<sequence length="117" mass="12905">MSKFGKSSLQPLEHKFLVSQDQHCLGMTTKNESLRSDTFHDGIQSSSQSSVSNSATDGRIEQTLLASSAARRPARTRDTTSCIHKRPRLEISNGNDEDLQIGTRDNSSIGLWESNVI</sequence>
<organism evidence="2 3">
    <name type="scientific">Portunus trituberculatus</name>
    <name type="common">Swimming crab</name>
    <name type="synonym">Neptunus trituberculatus</name>
    <dbReference type="NCBI Taxonomy" id="210409"/>
    <lineage>
        <taxon>Eukaryota</taxon>
        <taxon>Metazoa</taxon>
        <taxon>Ecdysozoa</taxon>
        <taxon>Arthropoda</taxon>
        <taxon>Crustacea</taxon>
        <taxon>Multicrustacea</taxon>
        <taxon>Malacostraca</taxon>
        <taxon>Eumalacostraca</taxon>
        <taxon>Eucarida</taxon>
        <taxon>Decapoda</taxon>
        <taxon>Pleocyemata</taxon>
        <taxon>Brachyura</taxon>
        <taxon>Eubrachyura</taxon>
        <taxon>Portunoidea</taxon>
        <taxon>Portunidae</taxon>
        <taxon>Portuninae</taxon>
        <taxon>Portunus</taxon>
    </lineage>
</organism>
<reference evidence="2 3" key="1">
    <citation type="submission" date="2019-05" db="EMBL/GenBank/DDBJ databases">
        <title>Another draft genome of Portunus trituberculatus and its Hox gene families provides insights of decapod evolution.</title>
        <authorList>
            <person name="Jeong J.-H."/>
            <person name="Song I."/>
            <person name="Kim S."/>
            <person name="Choi T."/>
            <person name="Kim D."/>
            <person name="Ryu S."/>
            <person name="Kim W."/>
        </authorList>
    </citation>
    <scope>NUCLEOTIDE SEQUENCE [LARGE SCALE GENOMIC DNA]</scope>
    <source>
        <tissue evidence="2">Muscle</tissue>
    </source>
</reference>
<dbReference type="Proteomes" id="UP000324222">
    <property type="component" value="Unassembled WGS sequence"/>
</dbReference>
<gene>
    <name evidence="2" type="ORF">E2C01_062673</name>
</gene>
<comment type="caution">
    <text evidence="2">The sequence shown here is derived from an EMBL/GenBank/DDBJ whole genome shotgun (WGS) entry which is preliminary data.</text>
</comment>
<keyword evidence="3" id="KW-1185">Reference proteome</keyword>
<proteinExistence type="predicted"/>
<feature type="compositionally biased region" description="Low complexity" evidence="1">
    <location>
        <begin position="44"/>
        <end position="54"/>
    </location>
</feature>
<accession>A0A5B7H713</accession>
<evidence type="ECO:0000313" key="3">
    <source>
        <dbReference type="Proteomes" id="UP000324222"/>
    </source>
</evidence>
<dbReference type="AlphaFoldDB" id="A0A5B7H713"/>
<feature type="region of interest" description="Disordered" evidence="1">
    <location>
        <begin position="35"/>
        <end position="103"/>
    </location>
</feature>
<dbReference type="EMBL" id="VSRR010027901">
    <property type="protein sequence ID" value="MPC68471.1"/>
    <property type="molecule type" value="Genomic_DNA"/>
</dbReference>
<dbReference type="OrthoDB" id="6373870at2759"/>
<protein>
    <submittedName>
        <fullName evidence="2">Uncharacterized protein</fullName>
    </submittedName>
</protein>
<evidence type="ECO:0000313" key="2">
    <source>
        <dbReference type="EMBL" id="MPC68471.1"/>
    </source>
</evidence>
<evidence type="ECO:0000256" key="1">
    <source>
        <dbReference type="SAM" id="MobiDB-lite"/>
    </source>
</evidence>
<name>A0A5B7H713_PORTR</name>